<proteinExistence type="inferred from homology"/>
<evidence type="ECO:0000256" key="2">
    <source>
        <dbReference type="ARBA" id="ARBA00022908"/>
    </source>
</evidence>
<keyword evidence="2 5" id="KW-0229">DNA integration</keyword>
<comment type="function">
    <text evidence="5">Putative tyrosine recombinase. Not involved in the cutting and rejoining of the recombining DNA molecules on dif(SL) site.</text>
</comment>
<dbReference type="GO" id="GO:0003677">
    <property type="term" value="F:DNA binding"/>
    <property type="evidence" value="ECO:0007669"/>
    <property type="project" value="UniProtKB-UniRule"/>
</dbReference>
<feature type="active site" description="O-(3'-phospho-DNA)-tyrosine intermediate" evidence="5">
    <location>
        <position position="244"/>
    </location>
</feature>
<evidence type="ECO:0000259" key="7">
    <source>
        <dbReference type="PROSITE" id="PS51900"/>
    </source>
</evidence>
<dbReference type="InterPro" id="IPR013762">
    <property type="entry name" value="Integrase-like_cat_sf"/>
</dbReference>
<dbReference type="InterPro" id="IPR044068">
    <property type="entry name" value="CB"/>
</dbReference>
<evidence type="ECO:0000256" key="4">
    <source>
        <dbReference type="ARBA" id="ARBA00023172"/>
    </source>
</evidence>
<evidence type="ECO:0000259" key="6">
    <source>
        <dbReference type="PROSITE" id="PS51898"/>
    </source>
</evidence>
<evidence type="ECO:0000256" key="3">
    <source>
        <dbReference type="ARBA" id="ARBA00023125"/>
    </source>
</evidence>
<dbReference type="Pfam" id="PF00589">
    <property type="entry name" value="Phage_integrase"/>
    <property type="match status" value="1"/>
</dbReference>
<comment type="similarity">
    <text evidence="5">Belongs to the 'phage' integrase family. XerD-like subfamily.</text>
</comment>
<dbReference type="PROSITE" id="PS51900">
    <property type="entry name" value="CB"/>
    <property type="match status" value="1"/>
</dbReference>
<comment type="subcellular location">
    <subcellularLocation>
        <location evidence="5">Cytoplasm</location>
    </subcellularLocation>
</comment>
<dbReference type="GO" id="GO:0009037">
    <property type="term" value="F:tyrosine-based site-specific recombinase activity"/>
    <property type="evidence" value="ECO:0007669"/>
    <property type="project" value="UniProtKB-UniRule"/>
</dbReference>
<organism evidence="8 9">
    <name type="scientific">Streptococcus pantholopis</name>
    <dbReference type="NCBI Taxonomy" id="1811193"/>
    <lineage>
        <taxon>Bacteria</taxon>
        <taxon>Bacillati</taxon>
        <taxon>Bacillota</taxon>
        <taxon>Bacilli</taxon>
        <taxon>Lactobacillales</taxon>
        <taxon>Streptococcaceae</taxon>
        <taxon>Streptococcus</taxon>
    </lineage>
</organism>
<feature type="domain" description="Tyr recombinase" evidence="6">
    <location>
        <begin position="84"/>
        <end position="247"/>
    </location>
</feature>
<reference evidence="8 9" key="1">
    <citation type="journal article" date="2016" name="Int. J. Syst. Evol. Microbiol.">
        <title>Streptococcuspantholopis sp. nov., isolated from faeces of the Tibetan antelope (Pantholops hodgsonii).</title>
        <authorList>
            <person name="Bai X."/>
            <person name="Xiong Y."/>
            <person name="Lu S."/>
            <person name="Jin D."/>
            <person name="Lai X."/>
            <person name="Yang J."/>
            <person name="Niu L."/>
            <person name="Hu S."/>
            <person name="Meng X."/>
            <person name="Pu J."/>
            <person name="Ye C."/>
            <person name="Xu J."/>
        </authorList>
    </citation>
    <scope>NUCLEOTIDE SEQUENCE [LARGE SCALE GENOMIC DNA]</scope>
    <source>
        <strain evidence="8 9">TA 26</strain>
    </source>
</reference>
<name>A0A172Q537_9STRE</name>
<keyword evidence="4 5" id="KW-0233">DNA recombination</keyword>
<gene>
    <name evidence="8" type="ORF">A0O21_00290</name>
</gene>
<evidence type="ECO:0000313" key="9">
    <source>
        <dbReference type="Proteomes" id="UP000077317"/>
    </source>
</evidence>
<dbReference type="RefSeq" id="WP_067059903.1">
    <property type="nucleotide sequence ID" value="NZ_CP014699.1"/>
</dbReference>
<feature type="domain" description="Core-binding (CB)" evidence="7">
    <location>
        <begin position="1"/>
        <end position="72"/>
    </location>
</feature>
<dbReference type="SUPFAM" id="SSF56349">
    <property type="entry name" value="DNA breaking-rejoining enzymes"/>
    <property type="match status" value="1"/>
</dbReference>
<evidence type="ECO:0000313" key="8">
    <source>
        <dbReference type="EMBL" id="AND78569.1"/>
    </source>
</evidence>
<dbReference type="InterPro" id="IPR002104">
    <property type="entry name" value="Integrase_catalytic"/>
</dbReference>
<dbReference type="InterPro" id="IPR020876">
    <property type="entry name" value="Tyrosine_recombinase_XerD-like"/>
</dbReference>
<dbReference type="KEGG" id="spat:A0O21_00290"/>
<dbReference type="STRING" id="1811193.A0O21_00290"/>
<dbReference type="HAMAP" id="MF_01817">
    <property type="entry name" value="Recomb_XerD_like"/>
    <property type="match status" value="1"/>
</dbReference>
<keyword evidence="3 5" id="KW-0238">DNA-binding</keyword>
<dbReference type="AlphaFoldDB" id="A0A172Q537"/>
<dbReference type="InterPro" id="IPR011010">
    <property type="entry name" value="DNA_brk_join_enz"/>
</dbReference>
<keyword evidence="1 5" id="KW-0963">Cytoplasm</keyword>
<dbReference type="EMBL" id="CP014699">
    <property type="protein sequence ID" value="AND78569.1"/>
    <property type="molecule type" value="Genomic_DNA"/>
</dbReference>
<sequence length="247" mass="28383">MNDLIAAFIDSKALSLNSQKSYYYDLQQFSQTVGSRINKERLALYEQSLAPLAISAKKRKISAVNQFLYFLYLKQELDSFYRLQVKDRLPVKTAVHPLIDSAVFYQKSVNGCGQLIALLIIETGLLPSEIQMIKVTDVDLTFKVLRLTKAGFSRVIELPDRLLPYMSPFLSDDKTFLFEHRGSFYSRQWFFKQLKAYLAEIDQSDLTAQSLREQFILSQKTSGKTLAQVSRSLGLKSPLTLEKYYKD</sequence>
<dbReference type="PROSITE" id="PS51898">
    <property type="entry name" value="TYR_RECOMBINASE"/>
    <property type="match status" value="1"/>
</dbReference>
<protein>
    <recommendedName>
        <fullName evidence="5">Tyrosine recombinase XerD-like</fullName>
    </recommendedName>
</protein>
<dbReference type="Proteomes" id="UP000077317">
    <property type="component" value="Chromosome"/>
</dbReference>
<keyword evidence="9" id="KW-1185">Reference proteome</keyword>
<evidence type="ECO:0000256" key="1">
    <source>
        <dbReference type="ARBA" id="ARBA00022490"/>
    </source>
</evidence>
<accession>A0A172Q537</accession>
<dbReference type="GO" id="GO:0006313">
    <property type="term" value="P:DNA transposition"/>
    <property type="evidence" value="ECO:0007669"/>
    <property type="project" value="UniProtKB-UniRule"/>
</dbReference>
<reference evidence="9" key="2">
    <citation type="submission" date="2016-03" db="EMBL/GenBank/DDBJ databases">
        <title>Streptococcus antelopensis sp. nov., isolated from the feces of the Tibetan antelope (Pantholops hodgsonii) in Hoh Xil National Nature Reserve, Qinghai, China.</title>
        <authorList>
            <person name="Bai X."/>
        </authorList>
    </citation>
    <scope>NUCLEOTIDE SEQUENCE [LARGE SCALE GENOMIC DNA]</scope>
    <source>
        <strain evidence="9">TA 26</strain>
    </source>
</reference>
<evidence type="ECO:0000256" key="5">
    <source>
        <dbReference type="HAMAP-Rule" id="MF_01817"/>
    </source>
</evidence>
<dbReference type="GO" id="GO:0005737">
    <property type="term" value="C:cytoplasm"/>
    <property type="evidence" value="ECO:0007669"/>
    <property type="project" value="UniProtKB-SubCell"/>
</dbReference>
<dbReference type="OrthoDB" id="2241487at2"/>
<dbReference type="NCBIfam" id="NF002685">
    <property type="entry name" value="PRK02436.1"/>
    <property type="match status" value="1"/>
</dbReference>
<dbReference type="Gene3D" id="1.10.443.10">
    <property type="entry name" value="Intergrase catalytic core"/>
    <property type="match status" value="1"/>
</dbReference>